<protein>
    <recommendedName>
        <fullName evidence="4">PD-(D/E)XK nuclease superfamily protein</fullName>
    </recommendedName>
</protein>
<name>A0A1G6TWI0_PEPNI</name>
<dbReference type="EMBL" id="FNAF01000002">
    <property type="protein sequence ID" value="SDD33458.1"/>
    <property type="molecule type" value="Genomic_DNA"/>
</dbReference>
<gene>
    <name evidence="2" type="ORF">SAMN04489866_102262</name>
</gene>
<dbReference type="SUPFAM" id="SSF52980">
    <property type="entry name" value="Restriction endonuclease-like"/>
    <property type="match status" value="1"/>
</dbReference>
<dbReference type="OrthoDB" id="2082218at2"/>
<evidence type="ECO:0008006" key="4">
    <source>
        <dbReference type="Google" id="ProtNLM"/>
    </source>
</evidence>
<keyword evidence="1" id="KW-0812">Transmembrane</keyword>
<evidence type="ECO:0000313" key="2">
    <source>
        <dbReference type="EMBL" id="SDD33458.1"/>
    </source>
</evidence>
<proteinExistence type="predicted"/>
<keyword evidence="1" id="KW-0472">Membrane</keyword>
<dbReference type="InterPro" id="IPR011335">
    <property type="entry name" value="Restrct_endonuc-II-like"/>
</dbReference>
<keyword evidence="1" id="KW-1133">Transmembrane helix</keyword>
<reference evidence="2 3" key="1">
    <citation type="submission" date="2016-10" db="EMBL/GenBank/DDBJ databases">
        <authorList>
            <person name="de Groot N.N."/>
        </authorList>
    </citation>
    <scope>NUCLEOTIDE SEQUENCE [LARGE SCALE GENOMIC DNA]</scope>
    <source>
        <strain evidence="2 3">DSM 20475</strain>
    </source>
</reference>
<dbReference type="RefSeq" id="WP_091791264.1">
    <property type="nucleotide sequence ID" value="NZ_FNAF01000002.1"/>
</dbReference>
<dbReference type="STRING" id="2741.SAMN04489866_102262"/>
<accession>A0A1G6TWI0</accession>
<sequence length="168" mass="19328">MMTQGDVLLLTLLIALALVLVGGRALRRFQGKRRQARGKKRERQAEALLRAAGYHILARQKTGRVRYWVDDRPKETVLHADYWVRKGRHFYIVEVKSGQQANPHLAAVRRQLLEYRAIFRPHGILFVDMEKKRVRQVAFEPTRTGLLPWLGGAAVGAGLMWLFIFIMG</sequence>
<dbReference type="Proteomes" id="UP000198995">
    <property type="component" value="Unassembled WGS sequence"/>
</dbReference>
<dbReference type="AlphaFoldDB" id="A0A1G6TWI0"/>
<keyword evidence="3" id="KW-1185">Reference proteome</keyword>
<organism evidence="2 3">
    <name type="scientific">Peptococcus niger</name>
    <dbReference type="NCBI Taxonomy" id="2741"/>
    <lineage>
        <taxon>Bacteria</taxon>
        <taxon>Bacillati</taxon>
        <taxon>Bacillota</taxon>
        <taxon>Clostridia</taxon>
        <taxon>Eubacteriales</taxon>
        <taxon>Peptococcaceae</taxon>
        <taxon>Peptococcus</taxon>
    </lineage>
</organism>
<evidence type="ECO:0000256" key="1">
    <source>
        <dbReference type="SAM" id="Phobius"/>
    </source>
</evidence>
<feature type="transmembrane region" description="Helical" evidence="1">
    <location>
        <begin position="146"/>
        <end position="166"/>
    </location>
</feature>
<evidence type="ECO:0000313" key="3">
    <source>
        <dbReference type="Proteomes" id="UP000198995"/>
    </source>
</evidence>